<evidence type="ECO:0000256" key="1">
    <source>
        <dbReference type="ARBA" id="ARBA00004651"/>
    </source>
</evidence>
<evidence type="ECO:0000256" key="5">
    <source>
        <dbReference type="SAM" id="Phobius"/>
    </source>
</evidence>
<feature type="transmembrane region" description="Helical" evidence="5">
    <location>
        <begin position="78"/>
        <end position="96"/>
    </location>
</feature>
<feature type="transmembrane region" description="Helical" evidence="5">
    <location>
        <begin position="20"/>
        <end position="41"/>
    </location>
</feature>
<feature type="transmembrane region" description="Helical" evidence="5">
    <location>
        <begin position="295"/>
        <end position="318"/>
    </location>
</feature>
<evidence type="ECO:0000259" key="6">
    <source>
        <dbReference type="PROSITE" id="PS50850"/>
    </source>
</evidence>
<dbReference type="Gene3D" id="1.20.1250.20">
    <property type="entry name" value="MFS general substrate transporter like domains"/>
    <property type="match status" value="2"/>
</dbReference>
<feature type="transmembrane region" description="Helical" evidence="5">
    <location>
        <begin position="273"/>
        <end position="289"/>
    </location>
</feature>
<feature type="transmembrane region" description="Helical" evidence="5">
    <location>
        <begin position="102"/>
        <end position="122"/>
    </location>
</feature>
<dbReference type="OrthoDB" id="4229605at2"/>
<feature type="transmembrane region" description="Helical" evidence="5">
    <location>
        <begin position="359"/>
        <end position="379"/>
    </location>
</feature>
<proteinExistence type="predicted"/>
<evidence type="ECO:0000313" key="8">
    <source>
        <dbReference type="Proteomes" id="UP000295198"/>
    </source>
</evidence>
<keyword evidence="8" id="KW-1185">Reference proteome</keyword>
<gene>
    <name evidence="7" type="ORF">EKO23_17575</name>
</gene>
<keyword evidence="4 5" id="KW-0472">Membrane</keyword>
<comment type="subcellular location">
    <subcellularLocation>
        <location evidence="1">Cell membrane</location>
        <topology evidence="1">Multi-pass membrane protein</topology>
    </subcellularLocation>
</comment>
<evidence type="ECO:0000313" key="7">
    <source>
        <dbReference type="EMBL" id="RYP83889.1"/>
    </source>
</evidence>
<dbReference type="InterPro" id="IPR036259">
    <property type="entry name" value="MFS_trans_sf"/>
</dbReference>
<organism evidence="7 8">
    <name type="scientific">Nocardioides guangzhouensis</name>
    <dbReference type="NCBI Taxonomy" id="2497878"/>
    <lineage>
        <taxon>Bacteria</taxon>
        <taxon>Bacillati</taxon>
        <taxon>Actinomycetota</taxon>
        <taxon>Actinomycetes</taxon>
        <taxon>Propionibacteriales</taxon>
        <taxon>Nocardioidaceae</taxon>
        <taxon>Nocardioides</taxon>
    </lineage>
</organism>
<feature type="domain" description="Major facilitator superfamily (MFS) profile" evidence="6">
    <location>
        <begin position="174"/>
        <end position="406"/>
    </location>
</feature>
<sequence>MSFSVYRRILGIRDARNALLLGLLIRTPMWAGAIILTLHVVTTLGHSYSAAGLLTTCSTVALAVSAPWRGRLLDVRGLRRTVLPQLVVLAVVWSIAPWVGYWLLLPLAFVGGLFVVPTFSIVRQVLISSVEDRHRTAALSLDSFATELTFMVGPVVGVLAATYLDTRWALFGAEMLTVLGGVLVWVLNPQLIREDEQATEHVGWRSWVSPLVVAVLAASAASTVVLTGTDLGIVAALRSMGHPESIGWVLAIWGLGSAVGALVYGAMHRPVPVFWLLALLAAATLPVALAPNRFWLTALLFVAGLFCAPTITATIDHLSRVVPARARGEVMGWHGSALTMGSALGAPVAGVAIDRGGWEAGFLVTAALGLAVALAGLVASARRHAAVPLVPAPEPGPHPAAERSAA</sequence>
<reference evidence="7 8" key="1">
    <citation type="submission" date="2019-01" db="EMBL/GenBank/DDBJ databases">
        <title>Nocardioides guangzhouensis sp. nov., an actinobacterium isolated from soil.</title>
        <authorList>
            <person name="Fu Y."/>
            <person name="Cai Y."/>
            <person name="Lin Z."/>
            <person name="Chen P."/>
        </authorList>
    </citation>
    <scope>NUCLEOTIDE SEQUENCE [LARGE SCALE GENOMIC DNA]</scope>
    <source>
        <strain evidence="7 8">130</strain>
    </source>
</reference>
<dbReference type="PANTHER" id="PTHR23542">
    <property type="match status" value="1"/>
</dbReference>
<feature type="transmembrane region" description="Helical" evidence="5">
    <location>
        <begin position="47"/>
        <end position="66"/>
    </location>
</feature>
<dbReference type="Pfam" id="PF07690">
    <property type="entry name" value="MFS_1"/>
    <property type="match status" value="2"/>
</dbReference>
<accession>A0A4V1XYN7</accession>
<dbReference type="InterPro" id="IPR011701">
    <property type="entry name" value="MFS"/>
</dbReference>
<feature type="transmembrane region" description="Helical" evidence="5">
    <location>
        <begin position="330"/>
        <end position="353"/>
    </location>
</feature>
<dbReference type="InterPro" id="IPR020846">
    <property type="entry name" value="MFS_dom"/>
</dbReference>
<keyword evidence="3 5" id="KW-1133">Transmembrane helix</keyword>
<evidence type="ECO:0000256" key="3">
    <source>
        <dbReference type="ARBA" id="ARBA00022989"/>
    </source>
</evidence>
<dbReference type="PROSITE" id="PS50850">
    <property type="entry name" value="MFS"/>
    <property type="match status" value="1"/>
</dbReference>
<feature type="transmembrane region" description="Helical" evidence="5">
    <location>
        <begin position="246"/>
        <end position="266"/>
    </location>
</feature>
<dbReference type="Proteomes" id="UP000295198">
    <property type="component" value="Unassembled WGS sequence"/>
</dbReference>
<keyword evidence="2 5" id="KW-0812">Transmembrane</keyword>
<dbReference type="SUPFAM" id="SSF103473">
    <property type="entry name" value="MFS general substrate transporter"/>
    <property type="match status" value="1"/>
</dbReference>
<protein>
    <submittedName>
        <fullName evidence="7">MFS transporter</fullName>
    </submittedName>
</protein>
<comment type="caution">
    <text evidence="7">The sequence shown here is derived from an EMBL/GenBank/DDBJ whole genome shotgun (WGS) entry which is preliminary data.</text>
</comment>
<evidence type="ECO:0000256" key="4">
    <source>
        <dbReference type="ARBA" id="ARBA00023136"/>
    </source>
</evidence>
<dbReference type="RefSeq" id="WP_134719431.1">
    <property type="nucleotide sequence ID" value="NZ_SDKM01000028.1"/>
</dbReference>
<dbReference type="GO" id="GO:0022857">
    <property type="term" value="F:transmembrane transporter activity"/>
    <property type="evidence" value="ECO:0007669"/>
    <property type="project" value="InterPro"/>
</dbReference>
<dbReference type="PANTHER" id="PTHR23542:SF1">
    <property type="entry name" value="MAJOR FACILITATOR SUPERFAMILY (MFS) PROFILE DOMAIN-CONTAINING PROTEIN"/>
    <property type="match status" value="1"/>
</dbReference>
<name>A0A4V1XYN7_9ACTN</name>
<dbReference type="EMBL" id="SDKM01000028">
    <property type="protein sequence ID" value="RYP83889.1"/>
    <property type="molecule type" value="Genomic_DNA"/>
</dbReference>
<evidence type="ECO:0000256" key="2">
    <source>
        <dbReference type="ARBA" id="ARBA00022692"/>
    </source>
</evidence>
<feature type="transmembrane region" description="Helical" evidence="5">
    <location>
        <begin position="168"/>
        <end position="187"/>
    </location>
</feature>
<dbReference type="AlphaFoldDB" id="A0A4V1XYN7"/>
<feature type="transmembrane region" description="Helical" evidence="5">
    <location>
        <begin position="207"/>
        <end position="226"/>
    </location>
</feature>
<dbReference type="GO" id="GO:0005886">
    <property type="term" value="C:plasma membrane"/>
    <property type="evidence" value="ECO:0007669"/>
    <property type="project" value="UniProtKB-SubCell"/>
</dbReference>
<feature type="transmembrane region" description="Helical" evidence="5">
    <location>
        <begin position="143"/>
        <end position="162"/>
    </location>
</feature>